<dbReference type="InterPro" id="IPR035925">
    <property type="entry name" value="BSD_dom_sf"/>
</dbReference>
<feature type="region of interest" description="Disordered" evidence="1">
    <location>
        <begin position="263"/>
        <end position="287"/>
    </location>
</feature>
<sequence>MLSSLRSYLAAQFVPETTELQNSNKSGTTPQNPVQEVENIYASNRDDKFVGGLKALAKESSTKLAGELRNTAKQISEKISSSAPFIEFDRAQSDFVLAKKKEGCEADTSLSSPGSLLLVSSDGKSYDEKDQQRQQRVKEQILHLSLEEQNFLRPPPHGSCFQWNQQLARQYIPIATALLQEDANLAALRFRLVPRRVKEDDFWRNYFYRVSLIRQSENLPSEIFPSISKSVAAEGSQDGPATVVENEDAKPILRGPDQLTKVKAEGSSVNGSEAPEEENPKRNLSPSFSSPIALSLASDMSVDEIEAELMLEGSDLENTVVIDDNLEREILEELDGLEE</sequence>
<dbReference type="SUPFAM" id="SSF140383">
    <property type="entry name" value="BSD domain-like"/>
    <property type="match status" value="1"/>
</dbReference>
<dbReference type="PANTHER" id="PTHR16019:SF6">
    <property type="entry name" value="SYNAPSE-ASSOCIATED PROTEIN 1"/>
    <property type="match status" value="1"/>
</dbReference>
<gene>
    <name evidence="5" type="primary">EGR_07531</name>
    <name evidence="3" type="ORF">EgrG_001130900</name>
</gene>
<dbReference type="GO" id="GO:0005634">
    <property type="term" value="C:nucleus"/>
    <property type="evidence" value="ECO:0007669"/>
    <property type="project" value="TreeGrafter"/>
</dbReference>
<dbReference type="Gene3D" id="1.10.3970.10">
    <property type="entry name" value="BSD domain"/>
    <property type="match status" value="1"/>
</dbReference>
<dbReference type="GO" id="GO:0048172">
    <property type="term" value="P:regulation of short-term neuronal synaptic plasticity"/>
    <property type="evidence" value="ECO:0007669"/>
    <property type="project" value="TreeGrafter"/>
</dbReference>
<reference evidence="3" key="2">
    <citation type="submission" date="2014-06" db="EMBL/GenBank/DDBJ databases">
        <authorList>
            <person name="Aslett M."/>
        </authorList>
    </citation>
    <scope>NUCLEOTIDE SEQUENCE</scope>
</reference>
<dbReference type="GO" id="GO:0005794">
    <property type="term" value="C:Golgi apparatus"/>
    <property type="evidence" value="ECO:0007669"/>
    <property type="project" value="TreeGrafter"/>
</dbReference>
<name>A0A068WQ45_ECHGR</name>
<dbReference type="Pfam" id="PF03909">
    <property type="entry name" value="BSD"/>
    <property type="match status" value="1"/>
</dbReference>
<reference evidence="5" key="3">
    <citation type="submission" date="2020-10" db="UniProtKB">
        <authorList>
            <consortium name="WormBaseParasite"/>
        </authorList>
    </citation>
    <scope>IDENTIFICATION</scope>
</reference>
<evidence type="ECO:0000313" key="5">
    <source>
        <dbReference type="WBParaSite" id="EgrG_001130900"/>
    </source>
</evidence>
<dbReference type="InterPro" id="IPR005607">
    <property type="entry name" value="BSD_dom"/>
</dbReference>
<proteinExistence type="predicted"/>
<dbReference type="WBParaSite" id="EgrG_001130900">
    <property type="protein sequence ID" value="EgrG_001130900"/>
    <property type="gene ID" value="EgrG_001130900"/>
</dbReference>
<dbReference type="EMBL" id="LK028581">
    <property type="protein sequence ID" value="CDS20630.1"/>
    <property type="molecule type" value="Genomic_DNA"/>
</dbReference>
<evidence type="ECO:0000259" key="2">
    <source>
        <dbReference type="PROSITE" id="PS50858"/>
    </source>
</evidence>
<organism evidence="3">
    <name type="scientific">Echinococcus granulosus</name>
    <name type="common">Hydatid tapeworm</name>
    <dbReference type="NCBI Taxonomy" id="6210"/>
    <lineage>
        <taxon>Eukaryota</taxon>
        <taxon>Metazoa</taxon>
        <taxon>Spiralia</taxon>
        <taxon>Lophotrochozoa</taxon>
        <taxon>Platyhelminthes</taxon>
        <taxon>Cestoda</taxon>
        <taxon>Eucestoda</taxon>
        <taxon>Cyclophyllidea</taxon>
        <taxon>Taeniidae</taxon>
        <taxon>Echinococcus</taxon>
        <taxon>Echinococcus granulosus group</taxon>
    </lineage>
</organism>
<protein>
    <submittedName>
        <fullName evidence="3 5">Synapse associated protein 1</fullName>
    </submittedName>
</protein>
<evidence type="ECO:0000256" key="1">
    <source>
        <dbReference type="SAM" id="MobiDB-lite"/>
    </source>
</evidence>
<reference evidence="3 4" key="1">
    <citation type="journal article" date="2013" name="Nature">
        <title>The genomes of four tapeworm species reveal adaptations to parasitism.</title>
        <authorList>
            <person name="Tsai I.J."/>
            <person name="Zarowiecki M."/>
            <person name="Holroyd N."/>
            <person name="Garciarrubio A."/>
            <person name="Sanchez-Flores A."/>
            <person name="Brooks K.L."/>
            <person name="Tracey A."/>
            <person name="Bobes R.J."/>
            <person name="Fragoso G."/>
            <person name="Sciutto E."/>
            <person name="Aslett M."/>
            <person name="Beasley H."/>
            <person name="Bennett H.M."/>
            <person name="Cai J."/>
            <person name="Camicia F."/>
            <person name="Clark R."/>
            <person name="Cucher M."/>
            <person name="De Silva N."/>
            <person name="Day T.A."/>
            <person name="Deplazes P."/>
            <person name="Estrada K."/>
            <person name="Fernandez C."/>
            <person name="Holland P.W."/>
            <person name="Hou J."/>
            <person name="Hu S."/>
            <person name="Huckvale T."/>
            <person name="Hung S.S."/>
            <person name="Kamenetzky L."/>
            <person name="Keane J.A."/>
            <person name="Kiss F."/>
            <person name="Koziol U."/>
            <person name="Lambert O."/>
            <person name="Liu K."/>
            <person name="Luo X."/>
            <person name="Luo Y."/>
            <person name="Macchiaroli N."/>
            <person name="Nichol S."/>
            <person name="Paps J."/>
            <person name="Parkinson J."/>
            <person name="Pouchkina-Stantcheva N."/>
            <person name="Riddiford N."/>
            <person name="Rosenzvit M."/>
            <person name="Salinas G."/>
            <person name="Wasmuth J.D."/>
            <person name="Zamanian M."/>
            <person name="Zheng Y."/>
            <person name="Cai X."/>
            <person name="Soberon X."/>
            <person name="Olson P.D."/>
            <person name="Laclette J.P."/>
            <person name="Brehm K."/>
            <person name="Berriman M."/>
            <person name="Garciarrubio A."/>
            <person name="Bobes R.J."/>
            <person name="Fragoso G."/>
            <person name="Sanchez-Flores A."/>
            <person name="Estrada K."/>
            <person name="Cevallos M.A."/>
            <person name="Morett E."/>
            <person name="Gonzalez V."/>
            <person name="Portillo T."/>
            <person name="Ochoa-Leyva A."/>
            <person name="Jose M.V."/>
            <person name="Sciutto E."/>
            <person name="Landa A."/>
            <person name="Jimenez L."/>
            <person name="Valdes V."/>
            <person name="Carrero J.C."/>
            <person name="Larralde C."/>
            <person name="Morales-Montor J."/>
            <person name="Limon-Lason J."/>
            <person name="Soberon X."/>
            <person name="Laclette J.P."/>
        </authorList>
    </citation>
    <scope>NUCLEOTIDE SEQUENCE [LARGE SCALE GENOMIC DNA]</scope>
</reference>
<accession>A0A068WQ45</accession>
<dbReference type="SMART" id="SM00751">
    <property type="entry name" value="BSD"/>
    <property type="match status" value="1"/>
</dbReference>
<evidence type="ECO:0000313" key="4">
    <source>
        <dbReference type="Proteomes" id="UP000492820"/>
    </source>
</evidence>
<dbReference type="InterPro" id="IPR051494">
    <property type="entry name" value="BSD_domain-containing"/>
</dbReference>
<evidence type="ECO:0000313" key="3">
    <source>
        <dbReference type="EMBL" id="CDS20630.1"/>
    </source>
</evidence>
<dbReference type="GO" id="GO:0038203">
    <property type="term" value="P:TORC2 signaling"/>
    <property type="evidence" value="ECO:0007669"/>
    <property type="project" value="TreeGrafter"/>
</dbReference>
<dbReference type="PANTHER" id="PTHR16019">
    <property type="entry name" value="SYNAPSE-ASSOCIATED PROTEIN"/>
    <property type="match status" value="1"/>
</dbReference>
<dbReference type="OrthoDB" id="47923at2759"/>
<dbReference type="Proteomes" id="UP000492820">
    <property type="component" value="Unassembled WGS sequence"/>
</dbReference>
<dbReference type="AlphaFoldDB" id="A0A068WQ45"/>
<dbReference type="PROSITE" id="PS50858">
    <property type="entry name" value="BSD"/>
    <property type="match status" value="1"/>
</dbReference>
<feature type="domain" description="BSD" evidence="2">
    <location>
        <begin position="174"/>
        <end position="214"/>
    </location>
</feature>